<dbReference type="STRING" id="554083.BKD30_01260"/>
<accession>A0A1R1LN72</accession>
<protein>
    <recommendedName>
        <fullName evidence="4">Heavy metal transporter</fullName>
    </recommendedName>
</protein>
<evidence type="ECO:0008006" key="4">
    <source>
        <dbReference type="Google" id="ProtNLM"/>
    </source>
</evidence>
<proteinExistence type="predicted"/>
<sequence length="293" mass="30826">MASRTAHGATARGRRRPRRAAWWGGVLLLVAVVAVVSAVVTLTGALSRNTALITEECTVVNGSVTYRLQPDQAANAALISGITVRRNLLPRAASIAVATALQESKLRNITYGDRDSIGLFQQRPSQGWGTAEQIMDPGYATNAFYNHLAAIPGYERLPITEAAQRVQLSAYPDAYARHEPVARSFASALTGQSPAALACTLRPPSTNASPAGVVGAAVAVFGPRNVSAEGPTAVITASGTDGWAVAQWAVATAARLQVTAVEFDGKRWERGRGSWAPATNVANDRVRITVAQS</sequence>
<dbReference type="AlphaFoldDB" id="A0A1R1LN72"/>
<keyword evidence="1" id="KW-1133">Transmembrane helix</keyword>
<comment type="caution">
    <text evidence="2">The sequence shown here is derived from an EMBL/GenBank/DDBJ whole genome shotgun (WGS) entry which is preliminary data.</text>
</comment>
<keyword evidence="1" id="KW-0812">Transmembrane</keyword>
<gene>
    <name evidence="2" type="ORF">BKD30_01260</name>
</gene>
<evidence type="ECO:0000256" key="1">
    <source>
        <dbReference type="SAM" id="Phobius"/>
    </source>
</evidence>
<reference evidence="2 3" key="1">
    <citation type="submission" date="2016-12" db="EMBL/GenBank/DDBJ databases">
        <title>Draft genome of Tersicoccus phoenicis 1P05MA.</title>
        <authorList>
            <person name="Nakajima Y."/>
            <person name="Yoshizawa S."/>
            <person name="Nakamura K."/>
            <person name="Ogura Y."/>
            <person name="Hayashi T."/>
            <person name="Kogure K."/>
        </authorList>
    </citation>
    <scope>NUCLEOTIDE SEQUENCE [LARGE SCALE GENOMIC DNA]</scope>
    <source>
        <strain evidence="2 3">1p05MA</strain>
    </source>
</reference>
<evidence type="ECO:0000313" key="2">
    <source>
        <dbReference type="EMBL" id="OMH28990.1"/>
    </source>
</evidence>
<name>A0A1R1LN72_9MICC</name>
<dbReference type="EMBL" id="MRDE01000007">
    <property type="protein sequence ID" value="OMH28990.1"/>
    <property type="molecule type" value="Genomic_DNA"/>
</dbReference>
<organism evidence="2 3">
    <name type="scientific">Tersicoccus phoenicis</name>
    <dbReference type="NCBI Taxonomy" id="554083"/>
    <lineage>
        <taxon>Bacteria</taxon>
        <taxon>Bacillati</taxon>
        <taxon>Actinomycetota</taxon>
        <taxon>Actinomycetes</taxon>
        <taxon>Micrococcales</taxon>
        <taxon>Micrococcaceae</taxon>
        <taxon>Tersicoccus</taxon>
    </lineage>
</organism>
<dbReference type="Proteomes" id="UP000187085">
    <property type="component" value="Unassembled WGS sequence"/>
</dbReference>
<evidence type="ECO:0000313" key="3">
    <source>
        <dbReference type="Proteomes" id="UP000187085"/>
    </source>
</evidence>
<dbReference type="RefSeq" id="WP_076700931.1">
    <property type="nucleotide sequence ID" value="NZ_MRDE01000007.1"/>
</dbReference>
<keyword evidence="3" id="KW-1185">Reference proteome</keyword>
<keyword evidence="1" id="KW-0472">Membrane</keyword>
<feature type="transmembrane region" description="Helical" evidence="1">
    <location>
        <begin position="21"/>
        <end position="46"/>
    </location>
</feature>